<evidence type="ECO:0000256" key="3">
    <source>
        <dbReference type="ARBA" id="ARBA00022862"/>
    </source>
</evidence>
<sequence length="211" mass="23213">MPAIHLGDEAPNFTADTTDGTIDFHEWKGDRWAVLFSHPADFTPVCTTELGRTAGLKAEFDKRGVKVIALSVDPVEDHHGWAPDIAEVTGNALNFPIIADPDKKVSQLYDMIHPGEGDTSTVRSVFVISPDNKVKLTLTYPKSVGRNFDEILRVVDALQLTERMPVATPADWTSGEKLIVSPAMSTDDARSRFGAVEEVKPYLRWIEQPAG</sequence>
<dbReference type="EC" id="1.11.1.-" evidence="9"/>
<comment type="function">
    <text evidence="7">Thiol-specific peroxidase that catalyzes the reduction of hydrogen peroxide and organic hydroperoxides to water and alcohols, respectively. Plays a role in cell protection against oxidative stress by detoxifying peroxides.</text>
</comment>
<evidence type="ECO:0000313" key="9">
    <source>
        <dbReference type="EMBL" id="MFC5996280.1"/>
    </source>
</evidence>
<dbReference type="RefSeq" id="WP_379586820.1">
    <property type="nucleotide sequence ID" value="NZ_JBHSQW010000035.1"/>
</dbReference>
<keyword evidence="5" id="KW-0676">Redox-active center</keyword>
<evidence type="ECO:0000256" key="6">
    <source>
        <dbReference type="ARBA" id="ARBA00025719"/>
    </source>
</evidence>
<comment type="caution">
    <text evidence="9">The sequence shown here is derived from an EMBL/GenBank/DDBJ whole genome shotgun (WGS) entry which is preliminary data.</text>
</comment>
<dbReference type="InterPro" id="IPR045020">
    <property type="entry name" value="PRX_1cys"/>
</dbReference>
<keyword evidence="3" id="KW-0049">Antioxidant</keyword>
<dbReference type="InterPro" id="IPR013766">
    <property type="entry name" value="Thioredoxin_domain"/>
</dbReference>
<dbReference type="EMBL" id="JBHSQW010000035">
    <property type="protein sequence ID" value="MFC5996280.1"/>
    <property type="molecule type" value="Genomic_DNA"/>
</dbReference>
<dbReference type="Pfam" id="PF00578">
    <property type="entry name" value="AhpC-TSA"/>
    <property type="match status" value="1"/>
</dbReference>
<evidence type="ECO:0000256" key="4">
    <source>
        <dbReference type="ARBA" id="ARBA00023002"/>
    </source>
</evidence>
<keyword evidence="4 9" id="KW-0560">Oxidoreductase</keyword>
<dbReference type="PROSITE" id="PS51352">
    <property type="entry name" value="THIOREDOXIN_2"/>
    <property type="match status" value="1"/>
</dbReference>
<comment type="similarity">
    <text evidence="1">Belongs to the peroxiredoxin family. AhpC/Prx1 subfamily.</text>
</comment>
<evidence type="ECO:0000256" key="7">
    <source>
        <dbReference type="ARBA" id="ARBA00037420"/>
    </source>
</evidence>
<gene>
    <name evidence="9" type="ORF">ACFQE5_18925</name>
</gene>
<name>A0ABW1J705_9PSEU</name>
<dbReference type="CDD" id="cd03016">
    <property type="entry name" value="PRX_1cys"/>
    <property type="match status" value="1"/>
</dbReference>
<dbReference type="InterPro" id="IPR024706">
    <property type="entry name" value="Peroxiredoxin_AhpC-typ"/>
</dbReference>
<dbReference type="Gene3D" id="3.40.30.10">
    <property type="entry name" value="Glutaredoxin"/>
    <property type="match status" value="1"/>
</dbReference>
<accession>A0ABW1J705</accession>
<dbReference type="SUPFAM" id="SSF52833">
    <property type="entry name" value="Thioredoxin-like"/>
    <property type="match status" value="1"/>
</dbReference>
<reference evidence="10" key="1">
    <citation type="journal article" date="2019" name="Int. J. Syst. Evol. Microbiol.">
        <title>The Global Catalogue of Microorganisms (GCM) 10K type strain sequencing project: providing services to taxonomists for standard genome sequencing and annotation.</title>
        <authorList>
            <consortium name="The Broad Institute Genomics Platform"/>
            <consortium name="The Broad Institute Genome Sequencing Center for Infectious Disease"/>
            <person name="Wu L."/>
            <person name="Ma J."/>
        </authorList>
    </citation>
    <scope>NUCLEOTIDE SEQUENCE [LARGE SCALE GENOMIC DNA]</scope>
    <source>
        <strain evidence="10">CCM 8391</strain>
    </source>
</reference>
<dbReference type="InterPro" id="IPR019479">
    <property type="entry name" value="Peroxiredoxin_C"/>
</dbReference>
<dbReference type="InterPro" id="IPR000866">
    <property type="entry name" value="AhpC/TSA"/>
</dbReference>
<dbReference type="Pfam" id="PF10417">
    <property type="entry name" value="1-cysPrx_C"/>
    <property type="match status" value="1"/>
</dbReference>
<dbReference type="PIRSF" id="PIRSF000239">
    <property type="entry name" value="AHPC"/>
    <property type="match status" value="1"/>
</dbReference>
<dbReference type="InterPro" id="IPR036249">
    <property type="entry name" value="Thioredoxin-like_sf"/>
</dbReference>
<dbReference type="PANTHER" id="PTHR10681">
    <property type="entry name" value="THIOREDOXIN PEROXIDASE"/>
    <property type="match status" value="1"/>
</dbReference>
<evidence type="ECO:0000256" key="2">
    <source>
        <dbReference type="ARBA" id="ARBA00022559"/>
    </source>
</evidence>
<feature type="domain" description="Thioredoxin" evidence="8">
    <location>
        <begin position="4"/>
        <end position="160"/>
    </location>
</feature>
<dbReference type="PANTHER" id="PTHR10681:SF128">
    <property type="entry name" value="THIOREDOXIN-DEPENDENT PEROXIDE REDUCTASE, MITOCHONDRIAL"/>
    <property type="match status" value="1"/>
</dbReference>
<organism evidence="9 10">
    <name type="scientific">Pseudonocardia hispaniensis</name>
    <dbReference type="NCBI Taxonomy" id="904933"/>
    <lineage>
        <taxon>Bacteria</taxon>
        <taxon>Bacillati</taxon>
        <taxon>Actinomycetota</taxon>
        <taxon>Actinomycetes</taxon>
        <taxon>Pseudonocardiales</taxon>
        <taxon>Pseudonocardiaceae</taxon>
        <taxon>Pseudonocardia</taxon>
    </lineage>
</organism>
<dbReference type="InterPro" id="IPR050217">
    <property type="entry name" value="Peroxiredoxin"/>
</dbReference>
<comment type="similarity">
    <text evidence="6">Belongs to the peroxiredoxin family. Prx6 subfamily.</text>
</comment>
<evidence type="ECO:0000256" key="1">
    <source>
        <dbReference type="ARBA" id="ARBA00009796"/>
    </source>
</evidence>
<dbReference type="GO" id="GO:0004601">
    <property type="term" value="F:peroxidase activity"/>
    <property type="evidence" value="ECO:0007669"/>
    <property type="project" value="UniProtKB-KW"/>
</dbReference>
<keyword evidence="10" id="KW-1185">Reference proteome</keyword>
<evidence type="ECO:0000313" key="10">
    <source>
        <dbReference type="Proteomes" id="UP001596302"/>
    </source>
</evidence>
<dbReference type="Gene3D" id="3.30.1020.10">
    <property type="entry name" value="Antioxidant, Horf6, Chain A, domain2"/>
    <property type="match status" value="1"/>
</dbReference>
<protein>
    <submittedName>
        <fullName evidence="9">Peroxiredoxin</fullName>
        <ecNumber evidence="9">1.11.1.-</ecNumber>
    </submittedName>
</protein>
<proteinExistence type="inferred from homology"/>
<keyword evidence="2 9" id="KW-0575">Peroxidase</keyword>
<evidence type="ECO:0000256" key="5">
    <source>
        <dbReference type="ARBA" id="ARBA00023284"/>
    </source>
</evidence>
<evidence type="ECO:0000259" key="8">
    <source>
        <dbReference type="PROSITE" id="PS51352"/>
    </source>
</evidence>
<dbReference type="Proteomes" id="UP001596302">
    <property type="component" value="Unassembled WGS sequence"/>
</dbReference>